<dbReference type="Proteomes" id="UP000324222">
    <property type="component" value="Unassembled WGS sequence"/>
</dbReference>
<accession>A0A5B7GSE0</accession>
<proteinExistence type="predicted"/>
<organism evidence="1 2">
    <name type="scientific">Portunus trituberculatus</name>
    <name type="common">Swimming crab</name>
    <name type="synonym">Neptunus trituberculatus</name>
    <dbReference type="NCBI Taxonomy" id="210409"/>
    <lineage>
        <taxon>Eukaryota</taxon>
        <taxon>Metazoa</taxon>
        <taxon>Ecdysozoa</taxon>
        <taxon>Arthropoda</taxon>
        <taxon>Crustacea</taxon>
        <taxon>Multicrustacea</taxon>
        <taxon>Malacostraca</taxon>
        <taxon>Eumalacostraca</taxon>
        <taxon>Eucarida</taxon>
        <taxon>Decapoda</taxon>
        <taxon>Pleocyemata</taxon>
        <taxon>Brachyura</taxon>
        <taxon>Eubrachyura</taxon>
        <taxon>Portunoidea</taxon>
        <taxon>Portunidae</taxon>
        <taxon>Portuninae</taxon>
        <taxon>Portunus</taxon>
    </lineage>
</organism>
<reference evidence="1 2" key="1">
    <citation type="submission" date="2019-05" db="EMBL/GenBank/DDBJ databases">
        <title>Another draft genome of Portunus trituberculatus and its Hox gene families provides insights of decapod evolution.</title>
        <authorList>
            <person name="Jeong J.-H."/>
            <person name="Song I."/>
            <person name="Kim S."/>
            <person name="Choi T."/>
            <person name="Kim D."/>
            <person name="Ryu S."/>
            <person name="Kim W."/>
        </authorList>
    </citation>
    <scope>NUCLEOTIDE SEQUENCE [LARGE SCALE GENOMIC DNA]</scope>
    <source>
        <tissue evidence="1">Muscle</tissue>
    </source>
</reference>
<evidence type="ECO:0000313" key="2">
    <source>
        <dbReference type="Proteomes" id="UP000324222"/>
    </source>
</evidence>
<sequence length="209" mass="22997">MPVIYHKTNPASSSPRHSPLRQYTVHHNHARHISHHHATTITSPHQPSHQWHSISWFPIAPPRSASYPGCAAASEGAENVVEQQRRPHPPSQPHQCLTLSGATGRRCQNQYTQLVIASLLSTAALIRISFILAGAEEHPGGRPGNTPRPSAIPCCPVSRSHINTFPSSFTGSRVIQDCVKPPRAPALTSPLRVYTHAKSKQRNFLLCRL</sequence>
<keyword evidence="2" id="KW-1185">Reference proteome</keyword>
<protein>
    <submittedName>
        <fullName evidence="1">Uncharacterized protein</fullName>
    </submittedName>
</protein>
<comment type="caution">
    <text evidence="1">The sequence shown here is derived from an EMBL/GenBank/DDBJ whole genome shotgun (WGS) entry which is preliminary data.</text>
</comment>
<dbReference type="EMBL" id="VSRR010017187">
    <property type="protein sequence ID" value="MPC60107.1"/>
    <property type="molecule type" value="Genomic_DNA"/>
</dbReference>
<evidence type="ECO:0000313" key="1">
    <source>
        <dbReference type="EMBL" id="MPC60107.1"/>
    </source>
</evidence>
<gene>
    <name evidence="1" type="ORF">E2C01_054144</name>
</gene>
<name>A0A5B7GSE0_PORTR</name>
<dbReference type="AlphaFoldDB" id="A0A5B7GSE0"/>